<dbReference type="RefSeq" id="WP_301417873.1">
    <property type="nucleotide sequence ID" value="NZ_CP098023.1"/>
</dbReference>
<dbReference type="Pfam" id="PF01569">
    <property type="entry name" value="PAP2"/>
    <property type="match status" value="1"/>
</dbReference>
<dbReference type="SUPFAM" id="SSF48317">
    <property type="entry name" value="Acid phosphatase/Vanadium-dependent haloperoxidase"/>
    <property type="match status" value="1"/>
</dbReference>
<keyword evidence="13" id="KW-1185">Reference proteome</keyword>
<keyword evidence="4 10" id="KW-0812">Transmembrane</keyword>
<keyword evidence="3" id="KW-1003">Cell membrane</keyword>
<reference evidence="12 13" key="1">
    <citation type="submission" date="2022-05" db="EMBL/GenBank/DDBJ databases">
        <title>Microbulbifer sp. nov., isolated from sponge.</title>
        <authorList>
            <person name="Gao L."/>
        </authorList>
    </citation>
    <scope>NUCLEOTIDE SEQUENCE [LARGE SCALE GENOMIC DNA]</scope>
    <source>
        <strain evidence="12 13">MI-G</strain>
    </source>
</reference>
<evidence type="ECO:0000256" key="9">
    <source>
        <dbReference type="ARBA" id="ARBA00047594"/>
    </source>
</evidence>
<feature type="domain" description="Phosphatidic acid phosphatase type 2/haloperoxidase" evidence="11">
    <location>
        <begin position="54"/>
        <end position="164"/>
    </location>
</feature>
<evidence type="ECO:0000259" key="11">
    <source>
        <dbReference type="SMART" id="SM00014"/>
    </source>
</evidence>
<evidence type="ECO:0000256" key="3">
    <source>
        <dbReference type="ARBA" id="ARBA00022475"/>
    </source>
</evidence>
<comment type="catalytic activity">
    <reaction evidence="9">
        <text>di-trans,octa-cis-undecaprenyl diphosphate + H2O = di-trans,octa-cis-undecaprenyl phosphate + phosphate + H(+)</text>
        <dbReference type="Rhea" id="RHEA:28094"/>
        <dbReference type="ChEBI" id="CHEBI:15377"/>
        <dbReference type="ChEBI" id="CHEBI:15378"/>
        <dbReference type="ChEBI" id="CHEBI:43474"/>
        <dbReference type="ChEBI" id="CHEBI:58405"/>
        <dbReference type="ChEBI" id="CHEBI:60392"/>
        <dbReference type="EC" id="3.6.1.27"/>
    </reaction>
</comment>
<sequence length="168" mass="18284">MNLKSLDVSLVLYMMERASRPHSHRHYLWLSKSGDGWLSVSVLASYIVLNNAISLFIAACTAVTLERSLYWTIKNTTRRLRPAQAIPGMQTAIVTFDRFSLPSGHTSAAFLFITFMCLGISPVWGFGYIWALGVGAARVSLGVHYPSDVCAGAMLGTSVALITVSALL</sequence>
<dbReference type="PANTHER" id="PTHR14969">
    <property type="entry name" value="SPHINGOSINE-1-PHOSPHATE PHOSPHOHYDROLASE"/>
    <property type="match status" value="1"/>
</dbReference>
<evidence type="ECO:0000256" key="2">
    <source>
        <dbReference type="ARBA" id="ARBA00012374"/>
    </source>
</evidence>
<evidence type="ECO:0000313" key="12">
    <source>
        <dbReference type="EMBL" id="WKD51012.1"/>
    </source>
</evidence>
<dbReference type="PANTHER" id="PTHR14969:SF62">
    <property type="entry name" value="DECAPRENYLPHOSPHORYL-5-PHOSPHORIBOSE PHOSPHATASE RV3807C-RELATED"/>
    <property type="match status" value="1"/>
</dbReference>
<name>A0ABY9EEE2_9GAMM</name>
<dbReference type="InterPro" id="IPR000326">
    <property type="entry name" value="PAP2/HPO"/>
</dbReference>
<protein>
    <recommendedName>
        <fullName evidence="2">undecaprenyl-diphosphate phosphatase</fullName>
        <ecNumber evidence="2">3.6.1.27</ecNumber>
    </recommendedName>
    <alternativeName>
        <fullName evidence="8">Undecaprenyl pyrophosphate phosphatase</fullName>
    </alternativeName>
</protein>
<keyword evidence="7 10" id="KW-0472">Membrane</keyword>
<gene>
    <name evidence="12" type="ORF">M8T91_06220</name>
</gene>
<feature type="transmembrane region" description="Helical" evidence="10">
    <location>
        <begin position="143"/>
        <end position="167"/>
    </location>
</feature>
<proteinExistence type="predicted"/>
<dbReference type="Proteomes" id="UP001321520">
    <property type="component" value="Chromosome"/>
</dbReference>
<dbReference type="EMBL" id="CP098023">
    <property type="protein sequence ID" value="WKD51012.1"/>
    <property type="molecule type" value="Genomic_DNA"/>
</dbReference>
<keyword evidence="6 10" id="KW-1133">Transmembrane helix</keyword>
<evidence type="ECO:0000313" key="13">
    <source>
        <dbReference type="Proteomes" id="UP001321520"/>
    </source>
</evidence>
<dbReference type="CDD" id="cd01610">
    <property type="entry name" value="PAP2_like"/>
    <property type="match status" value="1"/>
</dbReference>
<evidence type="ECO:0000256" key="4">
    <source>
        <dbReference type="ARBA" id="ARBA00022692"/>
    </source>
</evidence>
<dbReference type="Gene3D" id="1.20.144.10">
    <property type="entry name" value="Phosphatidic acid phosphatase type 2/haloperoxidase"/>
    <property type="match status" value="1"/>
</dbReference>
<evidence type="ECO:0000256" key="6">
    <source>
        <dbReference type="ARBA" id="ARBA00022989"/>
    </source>
</evidence>
<evidence type="ECO:0000256" key="10">
    <source>
        <dbReference type="SAM" id="Phobius"/>
    </source>
</evidence>
<feature type="transmembrane region" description="Helical" evidence="10">
    <location>
        <begin position="37"/>
        <end position="65"/>
    </location>
</feature>
<comment type="subcellular location">
    <subcellularLocation>
        <location evidence="1">Cell membrane</location>
        <topology evidence="1">Multi-pass membrane protein</topology>
    </subcellularLocation>
</comment>
<evidence type="ECO:0000256" key="8">
    <source>
        <dbReference type="ARBA" id="ARBA00032707"/>
    </source>
</evidence>
<dbReference type="EC" id="3.6.1.27" evidence="2"/>
<keyword evidence="5" id="KW-0378">Hydrolase</keyword>
<feature type="transmembrane region" description="Helical" evidence="10">
    <location>
        <begin position="108"/>
        <end position="131"/>
    </location>
</feature>
<accession>A0ABY9EEE2</accession>
<organism evidence="12 13">
    <name type="scientific">Microbulbifer spongiae</name>
    <dbReference type="NCBI Taxonomy" id="2944933"/>
    <lineage>
        <taxon>Bacteria</taxon>
        <taxon>Pseudomonadati</taxon>
        <taxon>Pseudomonadota</taxon>
        <taxon>Gammaproteobacteria</taxon>
        <taxon>Cellvibrionales</taxon>
        <taxon>Microbulbiferaceae</taxon>
        <taxon>Microbulbifer</taxon>
    </lineage>
</organism>
<evidence type="ECO:0000256" key="7">
    <source>
        <dbReference type="ARBA" id="ARBA00023136"/>
    </source>
</evidence>
<evidence type="ECO:0000256" key="1">
    <source>
        <dbReference type="ARBA" id="ARBA00004651"/>
    </source>
</evidence>
<dbReference type="SMART" id="SM00014">
    <property type="entry name" value="acidPPc"/>
    <property type="match status" value="1"/>
</dbReference>
<dbReference type="InterPro" id="IPR036938">
    <property type="entry name" value="PAP2/HPO_sf"/>
</dbReference>
<evidence type="ECO:0000256" key="5">
    <source>
        <dbReference type="ARBA" id="ARBA00022801"/>
    </source>
</evidence>